<feature type="chain" id="PRO_5046787880" evidence="1">
    <location>
        <begin position="24"/>
        <end position="270"/>
    </location>
</feature>
<dbReference type="RefSeq" id="WP_180823970.1">
    <property type="nucleotide sequence ID" value="NZ_JACAWY010000002.1"/>
</dbReference>
<evidence type="ECO:0000256" key="1">
    <source>
        <dbReference type="SAM" id="SignalP"/>
    </source>
</evidence>
<gene>
    <name evidence="3" type="ORF">WH298_21400</name>
</gene>
<sequence>MPAAKRLVIGSLLFAAVVPSVIASTVSTNPFGEAYRKHQPVTQALSQVVFYRQNALVTASGGANIYINGKMHTSLLPGGYTSFCVQPGTHHLGVRLGRFLPATGEDKSQFVTTMKPGRTYFLRVDEHTLMHEPPKSVKSALGEDELKQTRRQAHLLSRATSALPCAFDYALTQPRVDYLLPSQSLFLSDTTLSQQGREAIADLVVQIRQDHAWINQLQVNMVDPGSTRPAQQQREAQFRQALIDAAISPDSITFVRNALPQQNVFVLQVN</sequence>
<reference evidence="3 4" key="1">
    <citation type="submission" date="2023-12" db="EMBL/GenBank/DDBJ databases">
        <title>Gut-associated functions are favored during microbiome assembly across C. elegans life.</title>
        <authorList>
            <person name="Zimmermann J."/>
        </authorList>
    </citation>
    <scope>NUCLEOTIDE SEQUENCE [LARGE SCALE GENOMIC DNA]</scope>
    <source>
        <strain evidence="3 4">BIGb0393</strain>
    </source>
</reference>
<dbReference type="EMBL" id="JBBGZW010000002">
    <property type="protein sequence ID" value="MEJ5047750.1"/>
    <property type="molecule type" value="Genomic_DNA"/>
</dbReference>
<keyword evidence="1" id="KW-0732">Signal</keyword>
<evidence type="ECO:0000313" key="4">
    <source>
        <dbReference type="Proteomes" id="UP001362100"/>
    </source>
</evidence>
<proteinExistence type="predicted"/>
<feature type="signal peptide" evidence="1">
    <location>
        <begin position="1"/>
        <end position="23"/>
    </location>
</feature>
<accession>A0ABU8PYG8</accession>
<evidence type="ECO:0000259" key="2">
    <source>
        <dbReference type="Pfam" id="PF11008"/>
    </source>
</evidence>
<name>A0ABU8PYG8_9GAMM</name>
<dbReference type="Proteomes" id="UP001362100">
    <property type="component" value="Unassembled WGS sequence"/>
</dbReference>
<evidence type="ECO:0000313" key="3">
    <source>
        <dbReference type="EMBL" id="MEJ5047750.1"/>
    </source>
</evidence>
<dbReference type="InterPro" id="IPR022548">
    <property type="entry name" value="DUF2846"/>
</dbReference>
<feature type="domain" description="DUF2846" evidence="2">
    <location>
        <begin position="46"/>
        <end position="128"/>
    </location>
</feature>
<comment type="caution">
    <text evidence="3">The sequence shown here is derived from an EMBL/GenBank/DDBJ whole genome shotgun (WGS) entry which is preliminary data.</text>
</comment>
<dbReference type="Pfam" id="PF11008">
    <property type="entry name" value="DUF2846"/>
    <property type="match status" value="1"/>
</dbReference>
<protein>
    <submittedName>
        <fullName evidence="3">DUF2846 domain-containing protein</fullName>
    </submittedName>
</protein>
<keyword evidence="4" id="KW-1185">Reference proteome</keyword>
<organism evidence="3 4">
    <name type="scientific">Pantoea nemavictus</name>
    <dbReference type="NCBI Taxonomy" id="2726955"/>
    <lineage>
        <taxon>Bacteria</taxon>
        <taxon>Pseudomonadati</taxon>
        <taxon>Pseudomonadota</taxon>
        <taxon>Gammaproteobacteria</taxon>
        <taxon>Enterobacterales</taxon>
        <taxon>Erwiniaceae</taxon>
        <taxon>Pantoea</taxon>
    </lineage>
</organism>